<evidence type="ECO:0000256" key="1">
    <source>
        <dbReference type="SAM" id="MobiDB-lite"/>
    </source>
</evidence>
<feature type="compositionally biased region" description="Low complexity" evidence="1">
    <location>
        <begin position="244"/>
        <end position="288"/>
    </location>
</feature>
<evidence type="ECO:0000313" key="3">
    <source>
        <dbReference type="Proteomes" id="UP000440578"/>
    </source>
</evidence>
<proteinExistence type="predicted"/>
<accession>A0A6A4WVM6</accession>
<feature type="region of interest" description="Disordered" evidence="1">
    <location>
        <begin position="174"/>
        <end position="295"/>
    </location>
</feature>
<dbReference type="Proteomes" id="UP000440578">
    <property type="component" value="Unassembled WGS sequence"/>
</dbReference>
<feature type="region of interest" description="Disordered" evidence="1">
    <location>
        <begin position="73"/>
        <end position="137"/>
    </location>
</feature>
<feature type="compositionally biased region" description="Gly residues" evidence="1">
    <location>
        <begin position="174"/>
        <end position="185"/>
    </location>
</feature>
<evidence type="ECO:0000313" key="2">
    <source>
        <dbReference type="EMBL" id="KAF0311516.1"/>
    </source>
</evidence>
<sequence length="322" mass="32773">MEGDGASLIKISGHPATISRCLTTKDRHNISMFHCNNSGQIVSTKEGSESAVLAIHSRAMEGQCHLASADHNKVPDIREPPVTVPPLPSHQDASVAAASHCESAAGATDSSGPAGAARGRGASPRAGAARPSPLSVIRSAPEQRAVAVLSRVVPRGPATTAGWRLAPWARLVGGGESTGGTGTAGWGAPPPAATGNSAAAGTANWAQTGPPPSQWGSGGRPNGAQPAGAAQQPPQPGAAKNGTDQPQQQPQQGQDQQQGGDQQGQQPAQPAQPGQDGQDQPAAGAQAQNAGEWPADRRSRVWYRGRWWLGHGITAGCVWVMA</sequence>
<feature type="compositionally biased region" description="Low complexity" evidence="1">
    <location>
        <begin position="193"/>
        <end position="208"/>
    </location>
</feature>
<protein>
    <submittedName>
        <fullName evidence="2">Uncharacterized protein</fullName>
    </submittedName>
</protein>
<dbReference type="AlphaFoldDB" id="A0A6A4WVM6"/>
<dbReference type="EMBL" id="VIIS01000235">
    <property type="protein sequence ID" value="KAF0311516.1"/>
    <property type="molecule type" value="Genomic_DNA"/>
</dbReference>
<gene>
    <name evidence="2" type="ORF">FJT64_017701</name>
</gene>
<comment type="caution">
    <text evidence="2">The sequence shown here is derived from an EMBL/GenBank/DDBJ whole genome shotgun (WGS) entry which is preliminary data.</text>
</comment>
<keyword evidence="3" id="KW-1185">Reference proteome</keyword>
<organism evidence="2 3">
    <name type="scientific">Amphibalanus amphitrite</name>
    <name type="common">Striped barnacle</name>
    <name type="synonym">Balanus amphitrite</name>
    <dbReference type="NCBI Taxonomy" id="1232801"/>
    <lineage>
        <taxon>Eukaryota</taxon>
        <taxon>Metazoa</taxon>
        <taxon>Ecdysozoa</taxon>
        <taxon>Arthropoda</taxon>
        <taxon>Crustacea</taxon>
        <taxon>Multicrustacea</taxon>
        <taxon>Cirripedia</taxon>
        <taxon>Thoracica</taxon>
        <taxon>Thoracicalcarea</taxon>
        <taxon>Balanomorpha</taxon>
        <taxon>Balanoidea</taxon>
        <taxon>Balanidae</taxon>
        <taxon>Amphibalaninae</taxon>
        <taxon>Amphibalanus</taxon>
    </lineage>
</organism>
<feature type="compositionally biased region" description="Low complexity" evidence="1">
    <location>
        <begin position="223"/>
        <end position="232"/>
    </location>
</feature>
<feature type="compositionally biased region" description="Low complexity" evidence="1">
    <location>
        <begin position="93"/>
        <end position="133"/>
    </location>
</feature>
<name>A0A6A4WVM6_AMPAM</name>
<reference evidence="2 3" key="1">
    <citation type="submission" date="2019-07" db="EMBL/GenBank/DDBJ databases">
        <title>Draft genome assembly of a fouling barnacle, Amphibalanus amphitrite (Darwin, 1854): The first reference genome for Thecostraca.</title>
        <authorList>
            <person name="Kim W."/>
        </authorList>
    </citation>
    <scope>NUCLEOTIDE SEQUENCE [LARGE SCALE GENOMIC DNA]</scope>
    <source>
        <strain evidence="2">SNU_AA5</strain>
        <tissue evidence="2">Soma without cirri and trophi</tissue>
    </source>
</reference>